<dbReference type="Proteomes" id="UP000468388">
    <property type="component" value="Unassembled WGS sequence"/>
</dbReference>
<proteinExistence type="predicted"/>
<dbReference type="EMBL" id="WRXO01000001">
    <property type="protein sequence ID" value="MVT40223.1"/>
    <property type="molecule type" value="Genomic_DNA"/>
</dbReference>
<organism evidence="2 3">
    <name type="scientific">Chitinophaga oryziterrae</name>
    <dbReference type="NCBI Taxonomy" id="1031224"/>
    <lineage>
        <taxon>Bacteria</taxon>
        <taxon>Pseudomonadati</taxon>
        <taxon>Bacteroidota</taxon>
        <taxon>Chitinophagia</taxon>
        <taxon>Chitinophagales</taxon>
        <taxon>Chitinophagaceae</taxon>
        <taxon>Chitinophaga</taxon>
    </lineage>
</organism>
<keyword evidence="3" id="KW-1185">Reference proteome</keyword>
<accession>A0A6N8J5A8</accession>
<keyword evidence="1" id="KW-0812">Transmembrane</keyword>
<evidence type="ECO:0000256" key="1">
    <source>
        <dbReference type="SAM" id="Phobius"/>
    </source>
</evidence>
<reference evidence="2 3" key="1">
    <citation type="submission" date="2019-12" db="EMBL/GenBank/DDBJ databases">
        <title>The draft genomic sequence of strain Chitinophaga oryziterrae JCM 16595.</title>
        <authorList>
            <person name="Zhang X."/>
        </authorList>
    </citation>
    <scope>NUCLEOTIDE SEQUENCE [LARGE SCALE GENOMIC DNA]</scope>
    <source>
        <strain evidence="2 3">JCM 16595</strain>
    </source>
</reference>
<dbReference type="RefSeq" id="WP_157298849.1">
    <property type="nucleotide sequence ID" value="NZ_BAAAZB010000005.1"/>
</dbReference>
<protein>
    <submittedName>
        <fullName evidence="2">Uncharacterized protein</fullName>
    </submittedName>
</protein>
<keyword evidence="1" id="KW-1133">Transmembrane helix</keyword>
<name>A0A6N8J5A8_9BACT</name>
<evidence type="ECO:0000313" key="2">
    <source>
        <dbReference type="EMBL" id="MVT40223.1"/>
    </source>
</evidence>
<keyword evidence="1" id="KW-0472">Membrane</keyword>
<dbReference type="AlphaFoldDB" id="A0A6N8J5A8"/>
<evidence type="ECO:0000313" key="3">
    <source>
        <dbReference type="Proteomes" id="UP000468388"/>
    </source>
</evidence>
<sequence>MYLLSSLGIFCRQITQLPKVKINMANLQWDVLIASFIFGLAVLPYIIKSINSVNSKAGLRQILAAFGVGFFMDFTTNAVINYYFK</sequence>
<comment type="caution">
    <text evidence="2">The sequence shown here is derived from an EMBL/GenBank/DDBJ whole genome shotgun (WGS) entry which is preliminary data.</text>
</comment>
<gene>
    <name evidence="2" type="ORF">GO495_06495</name>
</gene>
<feature type="transmembrane region" description="Helical" evidence="1">
    <location>
        <begin position="62"/>
        <end position="84"/>
    </location>
</feature>
<feature type="transmembrane region" description="Helical" evidence="1">
    <location>
        <begin position="32"/>
        <end position="50"/>
    </location>
</feature>